<dbReference type="AlphaFoldDB" id="A0A380C8X0"/>
<evidence type="ECO:0008006" key="4">
    <source>
        <dbReference type="Google" id="ProtNLM"/>
    </source>
</evidence>
<dbReference type="Proteomes" id="UP000254893">
    <property type="component" value="Unassembled WGS sequence"/>
</dbReference>
<accession>A0A380C8X0</accession>
<keyword evidence="1" id="KW-0472">Membrane</keyword>
<feature type="transmembrane region" description="Helical" evidence="1">
    <location>
        <begin position="13"/>
        <end position="31"/>
    </location>
</feature>
<keyword evidence="1" id="KW-0812">Transmembrane</keyword>
<evidence type="ECO:0000313" key="3">
    <source>
        <dbReference type="Proteomes" id="UP000254893"/>
    </source>
</evidence>
<proteinExistence type="predicted"/>
<dbReference type="RefSeq" id="WP_003009696.1">
    <property type="nucleotide sequence ID" value="NZ_CP068082.1"/>
</dbReference>
<sequence>MLEFTPDKMTMEMLYIILAASAVRLICWILFANTIRKTLNLIAPENRNILPSQAWFVAVPLFNIYWHFEVARRLCDSLNNEFYDRKIPVEENPTRKEGQIYAWTFLSINIPFPPFILVIAGIMNLIYFITYWVKINQYRVLLKEHNKFVEKEVNEG</sequence>
<protein>
    <recommendedName>
        <fullName evidence="4">DUF4328 domain-containing protein</fullName>
    </recommendedName>
</protein>
<dbReference type="EMBL" id="UGYW01000002">
    <property type="protein sequence ID" value="SUJ15598.1"/>
    <property type="molecule type" value="Genomic_DNA"/>
</dbReference>
<evidence type="ECO:0000256" key="1">
    <source>
        <dbReference type="SAM" id="Phobius"/>
    </source>
</evidence>
<feature type="transmembrane region" description="Helical" evidence="1">
    <location>
        <begin position="112"/>
        <end position="133"/>
    </location>
</feature>
<evidence type="ECO:0000313" key="2">
    <source>
        <dbReference type="EMBL" id="SUJ15598.1"/>
    </source>
</evidence>
<gene>
    <name evidence="2" type="ORF">NCTC11388_02507</name>
</gene>
<name>A0A380C8X0_SPHSI</name>
<reference evidence="2 3" key="1">
    <citation type="submission" date="2018-06" db="EMBL/GenBank/DDBJ databases">
        <authorList>
            <consortium name="Pathogen Informatics"/>
            <person name="Doyle S."/>
        </authorList>
    </citation>
    <scope>NUCLEOTIDE SEQUENCE [LARGE SCALE GENOMIC DNA]</scope>
    <source>
        <strain evidence="2 3">NCTC11388</strain>
    </source>
</reference>
<keyword evidence="1" id="KW-1133">Transmembrane helix</keyword>
<organism evidence="2 3">
    <name type="scientific">Sphingobacterium spiritivorum</name>
    <name type="common">Flavobacterium spiritivorum</name>
    <dbReference type="NCBI Taxonomy" id="258"/>
    <lineage>
        <taxon>Bacteria</taxon>
        <taxon>Pseudomonadati</taxon>
        <taxon>Bacteroidota</taxon>
        <taxon>Sphingobacteriia</taxon>
        <taxon>Sphingobacteriales</taxon>
        <taxon>Sphingobacteriaceae</taxon>
        <taxon>Sphingobacterium</taxon>
    </lineage>
</organism>